<keyword evidence="1" id="KW-0235">DNA replication</keyword>
<feature type="region of interest" description="Disordered" evidence="2">
    <location>
        <begin position="311"/>
        <end position="385"/>
    </location>
</feature>
<dbReference type="AlphaFoldDB" id="A0A0R3Q9Y9"/>
<dbReference type="Proteomes" id="UP000280834">
    <property type="component" value="Unassembled WGS sequence"/>
</dbReference>
<protein>
    <submittedName>
        <fullName evidence="5">Replication protein</fullName>
    </submittedName>
</protein>
<keyword evidence="4" id="KW-1185">Reference proteome</keyword>
<dbReference type="EMBL" id="UZAG01002035">
    <property type="protein sequence ID" value="VDO12638.1"/>
    <property type="molecule type" value="Genomic_DNA"/>
</dbReference>
<evidence type="ECO:0000256" key="1">
    <source>
        <dbReference type="ARBA" id="ARBA00022705"/>
    </source>
</evidence>
<dbReference type="Pfam" id="PF01446">
    <property type="entry name" value="Rep_1"/>
    <property type="match status" value="1"/>
</dbReference>
<organism evidence="5">
    <name type="scientific">Brugia timori</name>
    <dbReference type="NCBI Taxonomy" id="42155"/>
    <lineage>
        <taxon>Eukaryota</taxon>
        <taxon>Metazoa</taxon>
        <taxon>Ecdysozoa</taxon>
        <taxon>Nematoda</taxon>
        <taxon>Chromadorea</taxon>
        <taxon>Rhabditida</taxon>
        <taxon>Spirurina</taxon>
        <taxon>Spiruromorpha</taxon>
        <taxon>Filarioidea</taxon>
        <taxon>Onchocercidae</taxon>
        <taxon>Brugia</taxon>
    </lineage>
</organism>
<evidence type="ECO:0000313" key="4">
    <source>
        <dbReference type="Proteomes" id="UP000280834"/>
    </source>
</evidence>
<name>A0A0R3Q9Y9_9BILA</name>
<gene>
    <name evidence="3" type="ORF">BTMF_LOCUS2470</name>
</gene>
<dbReference type="GO" id="GO:0003677">
    <property type="term" value="F:DNA binding"/>
    <property type="evidence" value="ECO:0007669"/>
    <property type="project" value="InterPro"/>
</dbReference>
<dbReference type="GO" id="GO:0006260">
    <property type="term" value="P:DNA replication"/>
    <property type="evidence" value="ECO:0007669"/>
    <property type="project" value="UniProtKB-KW"/>
</dbReference>
<feature type="region of interest" description="Disordered" evidence="2">
    <location>
        <begin position="1"/>
        <end position="26"/>
    </location>
</feature>
<dbReference type="WBParaSite" id="BTMF_0000315001-mRNA-1">
    <property type="protein sequence ID" value="BTMF_0000315001-mRNA-1"/>
    <property type="gene ID" value="BTMF_0000315001"/>
</dbReference>
<feature type="compositionally biased region" description="Polar residues" evidence="2">
    <location>
        <begin position="347"/>
        <end position="363"/>
    </location>
</feature>
<evidence type="ECO:0000313" key="3">
    <source>
        <dbReference type="EMBL" id="VDO12638.1"/>
    </source>
</evidence>
<proteinExistence type="predicted"/>
<sequence length="385" mass="43574">MRSPKENPLVDDALAGESSQGADDATALPSRLSRYSKAHHRAVEMAHYAAAHDEVKLSAKLEGCGSHLLFRHYYTVDKMRLHAAYFCKKHLLCPLCAIRRGAKMVKAYMDRLQVILAENPNLKPYLVTLTVKDGEDLGERFQHLHRSVQRLHKCRTGKGQYSEACKADGAVWSYEFKRGKNSGLWHPHVHAVWLCETPPDQMSLSEQWKVITRDSHIVDIRPFHEGQDVVEGFLEVFKYAVKFSDMPLDDNWHGYQTLAGKRLIASFGVFRGVDVPEELTDEGLDDLPYVEMMYRFIYGVGYSLAGVTTPAENPAQEKRPTGQRPALVDTRPYRSLHLRQLQRKYGTVSSIQSNFPQSTQSQGRNRKPQPDQREGPGEDSGVANP</sequence>
<reference evidence="3 4" key="2">
    <citation type="submission" date="2018-11" db="EMBL/GenBank/DDBJ databases">
        <authorList>
            <consortium name="Pathogen Informatics"/>
        </authorList>
    </citation>
    <scope>NUCLEOTIDE SEQUENCE [LARGE SCALE GENOMIC DNA]</scope>
</reference>
<evidence type="ECO:0000313" key="5">
    <source>
        <dbReference type="WBParaSite" id="BTMF_0000315001-mRNA-1"/>
    </source>
</evidence>
<reference evidence="5" key="1">
    <citation type="submission" date="2017-02" db="UniProtKB">
        <authorList>
            <consortium name="WormBaseParasite"/>
        </authorList>
    </citation>
    <scope>IDENTIFICATION</scope>
</reference>
<evidence type="ECO:0000256" key="2">
    <source>
        <dbReference type="SAM" id="MobiDB-lite"/>
    </source>
</evidence>
<accession>A0A0R3Q9Y9</accession>
<dbReference type="InterPro" id="IPR000989">
    <property type="entry name" value="Rep"/>
</dbReference>